<name>A0A9N7ZG61_PLEPL</name>
<dbReference type="Proteomes" id="UP001153269">
    <property type="component" value="Unassembled WGS sequence"/>
</dbReference>
<evidence type="ECO:0000313" key="2">
    <source>
        <dbReference type="EMBL" id="CAB1461069.1"/>
    </source>
</evidence>
<dbReference type="AlphaFoldDB" id="A0A9N7ZG61"/>
<evidence type="ECO:0000313" key="3">
    <source>
        <dbReference type="Proteomes" id="UP001153269"/>
    </source>
</evidence>
<dbReference type="EMBL" id="CADEAL010004507">
    <property type="protein sequence ID" value="CAB1461069.1"/>
    <property type="molecule type" value="Genomic_DNA"/>
</dbReference>
<organism evidence="2 3">
    <name type="scientific">Pleuronectes platessa</name>
    <name type="common">European plaice</name>
    <dbReference type="NCBI Taxonomy" id="8262"/>
    <lineage>
        <taxon>Eukaryota</taxon>
        <taxon>Metazoa</taxon>
        <taxon>Chordata</taxon>
        <taxon>Craniata</taxon>
        <taxon>Vertebrata</taxon>
        <taxon>Euteleostomi</taxon>
        <taxon>Actinopterygii</taxon>
        <taxon>Neopterygii</taxon>
        <taxon>Teleostei</taxon>
        <taxon>Neoteleostei</taxon>
        <taxon>Acanthomorphata</taxon>
        <taxon>Carangaria</taxon>
        <taxon>Pleuronectiformes</taxon>
        <taxon>Pleuronectoidei</taxon>
        <taxon>Pleuronectidae</taxon>
        <taxon>Pleuronectes</taxon>
    </lineage>
</organism>
<feature type="region of interest" description="Disordered" evidence="1">
    <location>
        <begin position="38"/>
        <end position="60"/>
    </location>
</feature>
<keyword evidence="3" id="KW-1185">Reference proteome</keyword>
<evidence type="ECO:0000256" key="1">
    <source>
        <dbReference type="SAM" id="MobiDB-lite"/>
    </source>
</evidence>
<reference evidence="2" key="1">
    <citation type="submission" date="2020-03" db="EMBL/GenBank/DDBJ databases">
        <authorList>
            <person name="Weist P."/>
        </authorList>
    </citation>
    <scope>NUCLEOTIDE SEQUENCE</scope>
</reference>
<gene>
    <name evidence="2" type="ORF">PLEPLA_LOCUS48944</name>
</gene>
<accession>A0A9N7ZG61</accession>
<protein>
    <submittedName>
        <fullName evidence="2">Uncharacterized protein</fullName>
    </submittedName>
</protein>
<comment type="caution">
    <text evidence="2">The sequence shown here is derived from an EMBL/GenBank/DDBJ whole genome shotgun (WGS) entry which is preliminary data.</text>
</comment>
<sequence>MVAVPPSGHILPSPHCCMNLGSQPVPASLEARALYAHGHTAPPPLHSHTALQPLGEKNKDGGEVVRSLFSKTSTAKQQFSSSGPSSNGTVPQVQILRRYQRRRLRLRLLAAGRTLSSNKSADKQIFFINFPLIEAEETPPAAARLQSGNDRNNKLEASSEETVRIGLTEFLISEEDRSVGTKLTGCVRVRLHTHVEERGLLSAPMCYSVIYAARLLQESACLRLK</sequence>
<proteinExistence type="predicted"/>